<accession>A0A0G4ICC4</accession>
<gene>
    <name evidence="2" type="ORF">Cvel_13108</name>
</gene>
<dbReference type="VEuPathDB" id="CryptoDB:Cvel_13108"/>
<proteinExistence type="predicted"/>
<feature type="compositionally biased region" description="Basic and acidic residues" evidence="1">
    <location>
        <begin position="63"/>
        <end position="77"/>
    </location>
</feature>
<evidence type="ECO:0000313" key="2">
    <source>
        <dbReference type="EMBL" id="CEM54863.1"/>
    </source>
</evidence>
<dbReference type="AlphaFoldDB" id="A0A0G4ICC4"/>
<protein>
    <submittedName>
        <fullName evidence="2">Uncharacterized protein</fullName>
    </submittedName>
</protein>
<reference evidence="2" key="1">
    <citation type="submission" date="2014-11" db="EMBL/GenBank/DDBJ databases">
        <authorList>
            <person name="Otto D Thomas"/>
            <person name="Naeem Raeece"/>
        </authorList>
    </citation>
    <scope>NUCLEOTIDE SEQUENCE</scope>
</reference>
<name>A0A0G4ICC4_9ALVE</name>
<sequence length="281" mass="32293">MSPGRGFGFGDRRRAWSSSFDGSPQPQPSGHQPARKAGLRRLAGVRTIRGRNENDETVVEPDLTVRYEVEEDKRQREDEELNEEEDDEDDSFETGFVYHGTVADAPVKVLYDIGADDIFIDSKFAHLRQLHIRRFGTPMRYRVAVKEPRGREAKRAIQKGAVCHIVRMETAYWPAGEGELECFVHVTETEVTFLGLKISRTGVWPEQSKTDQPDEELLEKIRKGYEEEKFWMEVKEVLEARLQIEDPDKDPEKEVPISQEITAEGTAEVVFERIVYEHGMP</sequence>
<feature type="region of interest" description="Disordered" evidence="1">
    <location>
        <begin position="1"/>
        <end position="91"/>
    </location>
</feature>
<dbReference type="PhylomeDB" id="A0A0G4ICC4"/>
<evidence type="ECO:0000256" key="1">
    <source>
        <dbReference type="SAM" id="MobiDB-lite"/>
    </source>
</evidence>
<feature type="compositionally biased region" description="Low complexity" evidence="1">
    <location>
        <begin position="22"/>
        <end position="32"/>
    </location>
</feature>
<feature type="compositionally biased region" description="Acidic residues" evidence="1">
    <location>
        <begin position="78"/>
        <end position="91"/>
    </location>
</feature>
<organism evidence="2">
    <name type="scientific">Chromera velia CCMP2878</name>
    <dbReference type="NCBI Taxonomy" id="1169474"/>
    <lineage>
        <taxon>Eukaryota</taxon>
        <taxon>Sar</taxon>
        <taxon>Alveolata</taxon>
        <taxon>Colpodellida</taxon>
        <taxon>Chromeraceae</taxon>
        <taxon>Chromera</taxon>
    </lineage>
</organism>
<dbReference type="EMBL" id="CDMZ01005824">
    <property type="protein sequence ID" value="CEM54863.1"/>
    <property type="molecule type" value="Genomic_DNA"/>
</dbReference>